<evidence type="ECO:0000259" key="1">
    <source>
        <dbReference type="Pfam" id="PF00534"/>
    </source>
</evidence>
<reference evidence="2 3" key="1">
    <citation type="submission" date="2019-07" db="EMBL/GenBank/DDBJ databases">
        <authorList>
            <person name="Kim J."/>
        </authorList>
    </citation>
    <scope>NUCLEOTIDE SEQUENCE [LARGE SCALE GENOMIC DNA]</scope>
    <source>
        <strain evidence="2 3">G13</strain>
    </source>
</reference>
<keyword evidence="2" id="KW-0808">Transferase</keyword>
<name>A0A559JTD1_9BACL</name>
<dbReference type="AlphaFoldDB" id="A0A559JTD1"/>
<dbReference type="PANTHER" id="PTHR12526">
    <property type="entry name" value="GLYCOSYLTRANSFERASE"/>
    <property type="match status" value="1"/>
</dbReference>
<dbReference type="InterPro" id="IPR001296">
    <property type="entry name" value="Glyco_trans_1"/>
</dbReference>
<organism evidence="2 3">
    <name type="scientific">Cohnella terricola</name>
    <dbReference type="NCBI Taxonomy" id="1289167"/>
    <lineage>
        <taxon>Bacteria</taxon>
        <taxon>Bacillati</taxon>
        <taxon>Bacillota</taxon>
        <taxon>Bacilli</taxon>
        <taxon>Bacillales</taxon>
        <taxon>Paenibacillaceae</taxon>
        <taxon>Cohnella</taxon>
    </lineage>
</organism>
<dbReference type="Proteomes" id="UP000316330">
    <property type="component" value="Unassembled WGS sequence"/>
</dbReference>
<dbReference type="Gene3D" id="3.40.50.2000">
    <property type="entry name" value="Glycogen Phosphorylase B"/>
    <property type="match status" value="2"/>
</dbReference>
<evidence type="ECO:0000313" key="2">
    <source>
        <dbReference type="EMBL" id="TVY03138.1"/>
    </source>
</evidence>
<keyword evidence="3" id="KW-1185">Reference proteome</keyword>
<dbReference type="GO" id="GO:0016757">
    <property type="term" value="F:glycosyltransferase activity"/>
    <property type="evidence" value="ECO:0007669"/>
    <property type="project" value="InterPro"/>
</dbReference>
<gene>
    <name evidence="2" type="ORF">FPZ45_04465</name>
</gene>
<comment type="caution">
    <text evidence="2">The sequence shown here is derived from an EMBL/GenBank/DDBJ whole genome shotgun (WGS) entry which is preliminary data.</text>
</comment>
<dbReference type="SUPFAM" id="SSF53756">
    <property type="entry name" value="UDP-Glycosyltransferase/glycogen phosphorylase"/>
    <property type="match status" value="1"/>
</dbReference>
<dbReference type="OrthoDB" id="9787617at2"/>
<accession>A0A559JTD1</accession>
<dbReference type="EMBL" id="VNJJ01000002">
    <property type="protein sequence ID" value="TVY03138.1"/>
    <property type="molecule type" value="Genomic_DNA"/>
</dbReference>
<sequence>MNNLIAACRLAKTADEIHEAARMLDETIFRTSELGDISELLIHVIQPLLNEERHEPVLLFHAYGWQFGGAERLIAGLTNYLTHQKYRIIVSVFEPVRSNGFQLDPSIAFVPILENDRRIERLIELVGLLSPDLFIGHNNSIPELAAVYPVLRNSGIRTIAYTLEYYFFPHRIPELASTVIARSEALAKANASCFLTRFSANAYGMAYPNAAVMQGISSFSVPDYRSDKRSGKTVIAVGRFSDPIKRLDRVLFAFHHLLQSHPDARLLIVGPYDLEARIPRQTKETIGELLIKTGISDSQIQFVGEQEKTQDFYHQGDVFLLTSDSEGFPLVLNEAGSYGLPAVIVDIPGLEDIIADGENGFIVPQDDMRAMAEKISALFDDAELLKRMSNNAREMVARYSIDQVGPRWEELIRVVLTHSDQDEINRILAERFMGEVVNKKAFCRTIVKEYEQTAALIARVPKVRTARTQLHEIETIAVKLVNHVRDYGLRATISKATSKLRGRLQRRFRR</sequence>
<protein>
    <submittedName>
        <fullName evidence="2">Glycosyltransferase family 4 protein</fullName>
    </submittedName>
</protein>
<dbReference type="Pfam" id="PF00534">
    <property type="entry name" value="Glycos_transf_1"/>
    <property type="match status" value="1"/>
</dbReference>
<evidence type="ECO:0000313" key="3">
    <source>
        <dbReference type="Proteomes" id="UP000316330"/>
    </source>
</evidence>
<feature type="domain" description="Glycosyl transferase family 1" evidence="1">
    <location>
        <begin position="231"/>
        <end position="395"/>
    </location>
</feature>
<proteinExistence type="predicted"/>
<dbReference type="RefSeq" id="WP_144698837.1">
    <property type="nucleotide sequence ID" value="NZ_VNJJ01000002.1"/>
</dbReference>